<evidence type="ECO:0000313" key="3">
    <source>
        <dbReference type="EMBL" id="TSB46525.1"/>
    </source>
</evidence>
<organism evidence="3 4">
    <name type="scientific">Alkalicoccobacillus porphyridii</name>
    <dbReference type="NCBI Taxonomy" id="2597270"/>
    <lineage>
        <taxon>Bacteria</taxon>
        <taxon>Bacillati</taxon>
        <taxon>Bacillota</taxon>
        <taxon>Bacilli</taxon>
        <taxon>Bacillales</taxon>
        <taxon>Bacillaceae</taxon>
        <taxon>Alkalicoccobacillus</taxon>
    </lineage>
</organism>
<protein>
    <submittedName>
        <fullName evidence="3">Class I SAM-dependent methyltransferase</fullName>
    </submittedName>
</protein>
<sequence length="238" mass="27406">MIPLIYDQLNSNVQDENFFLTLLKQTKGKRVADLGCGTGRLTIRFAEDGYEIVGIDPNGEAIEVAKQKEGAAQIQWIVGDSSDLKENAFDVVIMTANVAQVFTTDESWKQMLRHVFKSLKPGGYFIFDTRNPDAKVWLEWEADTTPDVVTHPYTHERLEIHTSYEGWLGNVFTFHETVRNVRTKEDMIPLPMELCFRTHKEIYHSLTNTGFTRLKTYGDLQLKQAHAHTKSWVFFCQK</sequence>
<dbReference type="CDD" id="cd02440">
    <property type="entry name" value="AdoMet_MTases"/>
    <property type="match status" value="1"/>
</dbReference>
<gene>
    <name evidence="3" type="ORF">FN960_09165</name>
</gene>
<dbReference type="PANTHER" id="PTHR43861">
    <property type="entry name" value="TRANS-ACONITATE 2-METHYLTRANSFERASE-RELATED"/>
    <property type="match status" value="1"/>
</dbReference>
<dbReference type="EMBL" id="VLXZ01000005">
    <property type="protein sequence ID" value="TSB46525.1"/>
    <property type="molecule type" value="Genomic_DNA"/>
</dbReference>
<dbReference type="SUPFAM" id="SSF53335">
    <property type="entry name" value="S-adenosyl-L-methionine-dependent methyltransferases"/>
    <property type="match status" value="1"/>
</dbReference>
<dbReference type="Gene3D" id="2.20.25.110">
    <property type="entry name" value="S-adenosyl-L-methionine-dependent methyltransferases"/>
    <property type="match status" value="1"/>
</dbReference>
<dbReference type="GO" id="GO:0008168">
    <property type="term" value="F:methyltransferase activity"/>
    <property type="evidence" value="ECO:0007669"/>
    <property type="project" value="UniProtKB-KW"/>
</dbReference>
<keyword evidence="3" id="KW-0489">Methyltransferase</keyword>
<keyword evidence="1 3" id="KW-0808">Transferase</keyword>
<dbReference type="GO" id="GO:0032259">
    <property type="term" value="P:methylation"/>
    <property type="evidence" value="ECO:0007669"/>
    <property type="project" value="UniProtKB-KW"/>
</dbReference>
<dbReference type="OrthoDB" id="9811589at2"/>
<feature type="domain" description="Methyltransferase" evidence="2">
    <location>
        <begin position="31"/>
        <end position="123"/>
    </location>
</feature>
<accession>A0A553ZYP3</accession>
<dbReference type="RefSeq" id="WP_143848422.1">
    <property type="nucleotide sequence ID" value="NZ_VLXZ01000005.1"/>
</dbReference>
<name>A0A553ZYP3_9BACI</name>
<comment type="caution">
    <text evidence="3">The sequence shown here is derived from an EMBL/GenBank/DDBJ whole genome shotgun (WGS) entry which is preliminary data.</text>
</comment>
<dbReference type="Pfam" id="PF13649">
    <property type="entry name" value="Methyltransf_25"/>
    <property type="match status" value="1"/>
</dbReference>
<dbReference type="InterPro" id="IPR041698">
    <property type="entry name" value="Methyltransf_25"/>
</dbReference>
<evidence type="ECO:0000259" key="2">
    <source>
        <dbReference type="Pfam" id="PF13649"/>
    </source>
</evidence>
<dbReference type="Proteomes" id="UP000318521">
    <property type="component" value="Unassembled WGS sequence"/>
</dbReference>
<reference evidence="3 4" key="1">
    <citation type="submission" date="2019-07" db="EMBL/GenBank/DDBJ databases">
        <authorList>
            <person name="Park Y.J."/>
            <person name="Jeong S.E."/>
            <person name="Jung H.S."/>
        </authorList>
    </citation>
    <scope>NUCLEOTIDE SEQUENCE [LARGE SCALE GENOMIC DNA]</scope>
    <source>
        <strain evidence="4">P16(2019)</strain>
    </source>
</reference>
<evidence type="ECO:0000256" key="1">
    <source>
        <dbReference type="ARBA" id="ARBA00022679"/>
    </source>
</evidence>
<dbReference type="InterPro" id="IPR029063">
    <property type="entry name" value="SAM-dependent_MTases_sf"/>
</dbReference>
<keyword evidence="4" id="KW-1185">Reference proteome</keyword>
<dbReference type="Gene3D" id="3.40.50.150">
    <property type="entry name" value="Vaccinia Virus protein VP39"/>
    <property type="match status" value="1"/>
</dbReference>
<evidence type="ECO:0000313" key="4">
    <source>
        <dbReference type="Proteomes" id="UP000318521"/>
    </source>
</evidence>
<proteinExistence type="predicted"/>
<dbReference type="AlphaFoldDB" id="A0A553ZYP3"/>